<evidence type="ECO:0000256" key="8">
    <source>
        <dbReference type="ARBA" id="ARBA00023004"/>
    </source>
</evidence>
<feature type="transmembrane region" description="Helical" evidence="10">
    <location>
        <begin position="321"/>
        <end position="341"/>
    </location>
</feature>
<keyword evidence="6" id="KW-0249">Electron transport</keyword>
<comment type="subcellular location">
    <subcellularLocation>
        <location evidence="1">Membrane</location>
        <topology evidence="1">Multi-pass membrane protein</topology>
    </subcellularLocation>
</comment>
<dbReference type="InterPro" id="IPR016174">
    <property type="entry name" value="Di-haem_cyt_TM"/>
</dbReference>
<sequence>MSTMTGDDTEETEESADNYSNSRVYNWLDDRLGVQDKFLGKAFPEDEYASFLLGEVSLFSFAILVLTGTFLGLLYVPAVAPVEYIGQVAKYHNKEVPAAFASVLRITYDVRFGMFVRYLHHWASYLFIAAMTLHMLRVLFSGAYRNPREINWMVGASILFISLLEGVFGYALPFDEFSATATSITLEIAGSVPFIGHEIVMLVFGGEWPTGASAVIPRLFFLHVFLVPLVIAGLVGVHMFLLVRQKHTEQAGAREPHDPPKDDQSVVVGTPLVPNQTYVTLVVFFMTLGVLSFLAGFLPLQRIAVFGPSDPTTTPAGVGPDWFLLWTFGYLKMVPSYYFGLSELLGGVSLAEFFGGVLIPGIVGTVLVLWPFIDYSSKEVHFTADPIRRPVPTAVAVAGIAHIMMASLAGMNNIVATITGIPSGKLQLPLQLSMIVVPVVWGFLTYWLLKRRKERENTVDPSHAAAGLTESDD</sequence>
<proteinExistence type="predicted"/>
<dbReference type="PANTHER" id="PTHR19271">
    <property type="entry name" value="CYTOCHROME B"/>
    <property type="match status" value="1"/>
</dbReference>
<evidence type="ECO:0000313" key="14">
    <source>
        <dbReference type="Proteomes" id="UP001596447"/>
    </source>
</evidence>
<evidence type="ECO:0000259" key="11">
    <source>
        <dbReference type="PROSITE" id="PS51002"/>
    </source>
</evidence>
<dbReference type="InterPro" id="IPR036150">
    <property type="entry name" value="Cyt_b/b6_C_sf"/>
</dbReference>
<dbReference type="PROSITE" id="PS51003">
    <property type="entry name" value="CYTB_CTER"/>
    <property type="match status" value="1"/>
</dbReference>
<feature type="transmembrane region" description="Helical" evidence="10">
    <location>
        <begin position="152"/>
        <end position="172"/>
    </location>
</feature>
<feature type="domain" description="Cytochrome b/b6 N-terminal region profile" evidence="11">
    <location>
        <begin position="24"/>
        <end position="251"/>
    </location>
</feature>
<evidence type="ECO:0000256" key="10">
    <source>
        <dbReference type="SAM" id="Phobius"/>
    </source>
</evidence>
<name>A0ABD5Z6X5_9EURY</name>
<feature type="transmembrane region" description="Helical" evidence="10">
    <location>
        <begin position="51"/>
        <end position="76"/>
    </location>
</feature>
<feature type="transmembrane region" description="Helical" evidence="10">
    <location>
        <begin position="428"/>
        <end position="449"/>
    </location>
</feature>
<evidence type="ECO:0000313" key="13">
    <source>
        <dbReference type="EMBL" id="MFC7200916.1"/>
    </source>
</evidence>
<comment type="caution">
    <text evidence="13">The sequence shown here is derived from an EMBL/GenBank/DDBJ whole genome shotgun (WGS) entry which is preliminary data.</text>
</comment>
<keyword evidence="2" id="KW-0813">Transport</keyword>
<evidence type="ECO:0000256" key="1">
    <source>
        <dbReference type="ARBA" id="ARBA00004141"/>
    </source>
</evidence>
<accession>A0ABD5Z6X5</accession>
<feature type="transmembrane region" description="Helical" evidence="10">
    <location>
        <begin position="278"/>
        <end position="300"/>
    </location>
</feature>
<dbReference type="AlphaFoldDB" id="A0ABD5Z6X5"/>
<dbReference type="SUPFAM" id="SSF81342">
    <property type="entry name" value="Transmembrane di-heme cytochromes"/>
    <property type="match status" value="1"/>
</dbReference>
<keyword evidence="9 10" id="KW-0472">Membrane</keyword>
<dbReference type="PROSITE" id="PS51002">
    <property type="entry name" value="CYTB_NTER"/>
    <property type="match status" value="1"/>
</dbReference>
<dbReference type="GO" id="GO:0016020">
    <property type="term" value="C:membrane"/>
    <property type="evidence" value="ECO:0007669"/>
    <property type="project" value="UniProtKB-SubCell"/>
</dbReference>
<keyword evidence="14" id="KW-1185">Reference proteome</keyword>
<protein>
    <submittedName>
        <fullName evidence="13">Cytochrome bc complex cytochrome b subunit</fullName>
    </submittedName>
</protein>
<dbReference type="Pfam" id="PF13631">
    <property type="entry name" value="Cytochrom_B_N_2"/>
    <property type="match status" value="1"/>
</dbReference>
<dbReference type="SUPFAM" id="SSF81648">
    <property type="entry name" value="a domain/subunit of cytochrome bc1 complex (Ubiquinol-cytochrome c reductase)"/>
    <property type="match status" value="1"/>
</dbReference>
<dbReference type="Gene3D" id="1.20.810.10">
    <property type="entry name" value="Cytochrome Bc1 Complex, Chain C"/>
    <property type="match status" value="1"/>
</dbReference>
<feature type="transmembrane region" description="Helical" evidence="10">
    <location>
        <begin position="220"/>
        <end position="241"/>
    </location>
</feature>
<dbReference type="InterPro" id="IPR005798">
    <property type="entry name" value="Cyt_b/b6_C"/>
</dbReference>
<dbReference type="PANTHER" id="PTHR19271:SF16">
    <property type="entry name" value="CYTOCHROME B"/>
    <property type="match status" value="1"/>
</dbReference>
<feature type="transmembrane region" description="Helical" evidence="10">
    <location>
        <begin position="184"/>
        <end position="208"/>
    </location>
</feature>
<organism evidence="13 14">
    <name type="scientific">Halospeciosus flavus</name>
    <dbReference type="NCBI Taxonomy" id="3032283"/>
    <lineage>
        <taxon>Archaea</taxon>
        <taxon>Methanobacteriati</taxon>
        <taxon>Methanobacteriota</taxon>
        <taxon>Stenosarchaea group</taxon>
        <taxon>Halobacteria</taxon>
        <taxon>Halobacteriales</taxon>
        <taxon>Halobacteriaceae</taxon>
        <taxon>Halospeciosus</taxon>
    </lineage>
</organism>
<keyword evidence="5" id="KW-0479">Metal-binding</keyword>
<dbReference type="InterPro" id="IPR027387">
    <property type="entry name" value="Cytb/b6-like_sf"/>
</dbReference>
<dbReference type="Proteomes" id="UP001596447">
    <property type="component" value="Unassembled WGS sequence"/>
</dbReference>
<keyword evidence="3" id="KW-0349">Heme</keyword>
<evidence type="ECO:0000259" key="12">
    <source>
        <dbReference type="PROSITE" id="PS51003"/>
    </source>
</evidence>
<evidence type="ECO:0000256" key="5">
    <source>
        <dbReference type="ARBA" id="ARBA00022723"/>
    </source>
</evidence>
<dbReference type="InterPro" id="IPR005797">
    <property type="entry name" value="Cyt_b/b6_N"/>
</dbReference>
<evidence type="ECO:0000256" key="6">
    <source>
        <dbReference type="ARBA" id="ARBA00022982"/>
    </source>
</evidence>
<dbReference type="EMBL" id="JBHTAR010000011">
    <property type="protein sequence ID" value="MFC7200916.1"/>
    <property type="molecule type" value="Genomic_DNA"/>
</dbReference>
<evidence type="ECO:0000256" key="3">
    <source>
        <dbReference type="ARBA" id="ARBA00022617"/>
    </source>
</evidence>
<keyword evidence="7 10" id="KW-1133">Transmembrane helix</keyword>
<feature type="transmembrane region" description="Helical" evidence="10">
    <location>
        <begin position="122"/>
        <end position="140"/>
    </location>
</feature>
<evidence type="ECO:0000256" key="9">
    <source>
        <dbReference type="ARBA" id="ARBA00023136"/>
    </source>
</evidence>
<feature type="transmembrane region" description="Helical" evidence="10">
    <location>
        <begin position="394"/>
        <end position="416"/>
    </location>
</feature>
<reference evidence="13 14" key="1">
    <citation type="journal article" date="2019" name="Int. J. Syst. Evol. Microbiol.">
        <title>The Global Catalogue of Microorganisms (GCM) 10K type strain sequencing project: providing services to taxonomists for standard genome sequencing and annotation.</title>
        <authorList>
            <consortium name="The Broad Institute Genomics Platform"/>
            <consortium name="The Broad Institute Genome Sequencing Center for Infectious Disease"/>
            <person name="Wu L."/>
            <person name="Ma J."/>
        </authorList>
    </citation>
    <scope>NUCLEOTIDE SEQUENCE [LARGE SCALE GENOMIC DNA]</scope>
    <source>
        <strain evidence="13 14">XZGYJ-43</strain>
    </source>
</reference>
<keyword evidence="4 10" id="KW-0812">Transmembrane</keyword>
<keyword evidence="8" id="KW-0408">Iron</keyword>
<feature type="transmembrane region" description="Helical" evidence="10">
    <location>
        <begin position="353"/>
        <end position="373"/>
    </location>
</feature>
<dbReference type="Pfam" id="PF00032">
    <property type="entry name" value="Cytochrom_B_C"/>
    <property type="match status" value="1"/>
</dbReference>
<evidence type="ECO:0000256" key="4">
    <source>
        <dbReference type="ARBA" id="ARBA00022692"/>
    </source>
</evidence>
<gene>
    <name evidence="13" type="ORF">ACFQJ9_16130</name>
</gene>
<feature type="domain" description="Cytochrome b/b6 C-terminal region profile" evidence="12">
    <location>
        <begin position="259"/>
        <end position="451"/>
    </location>
</feature>
<evidence type="ECO:0000256" key="2">
    <source>
        <dbReference type="ARBA" id="ARBA00022448"/>
    </source>
</evidence>
<dbReference type="GO" id="GO:0046872">
    <property type="term" value="F:metal ion binding"/>
    <property type="evidence" value="ECO:0007669"/>
    <property type="project" value="UniProtKB-KW"/>
</dbReference>
<dbReference type="RefSeq" id="WP_279527679.1">
    <property type="nucleotide sequence ID" value="NZ_CP122312.1"/>
</dbReference>
<evidence type="ECO:0000256" key="7">
    <source>
        <dbReference type="ARBA" id="ARBA00022989"/>
    </source>
</evidence>